<dbReference type="InterPro" id="IPR011856">
    <property type="entry name" value="tRNA_endonuc-like_dom_sf"/>
</dbReference>
<comment type="caution">
    <text evidence="4">The sequence shown here is derived from an EMBL/GenBank/DDBJ whole genome shotgun (WGS) entry which is preliminary data.</text>
</comment>
<evidence type="ECO:0000256" key="1">
    <source>
        <dbReference type="ARBA" id="ARBA00006738"/>
    </source>
</evidence>
<gene>
    <name evidence="4" type="ORF">KDD93_01240</name>
</gene>
<dbReference type="NCBIfam" id="NF009152">
    <property type="entry name" value="PRK12497.2-4"/>
    <property type="match status" value="1"/>
</dbReference>
<proteinExistence type="inferred from homology"/>
<dbReference type="InterPro" id="IPR011335">
    <property type="entry name" value="Restrct_endonuc-II-like"/>
</dbReference>
<comment type="similarity">
    <text evidence="1 2">Belongs to the UPF0102 family.</text>
</comment>
<feature type="domain" description="NERD" evidence="3">
    <location>
        <begin position="56"/>
        <end position="113"/>
    </location>
</feature>
<organism evidence="4 5">
    <name type="scientific">Campylobacter anatolicus</name>
    <dbReference type="NCBI Taxonomy" id="2829105"/>
    <lineage>
        <taxon>Bacteria</taxon>
        <taxon>Pseudomonadati</taxon>
        <taxon>Campylobacterota</taxon>
        <taxon>Epsilonproteobacteria</taxon>
        <taxon>Campylobacterales</taxon>
        <taxon>Campylobacteraceae</taxon>
        <taxon>Campylobacter</taxon>
    </lineage>
</organism>
<evidence type="ECO:0000313" key="4">
    <source>
        <dbReference type="EMBL" id="MBR8463199.1"/>
    </source>
</evidence>
<dbReference type="HAMAP" id="MF_00048">
    <property type="entry name" value="UPF0102"/>
    <property type="match status" value="1"/>
</dbReference>
<name>A0ABS5HFZ4_9BACT</name>
<dbReference type="PROSITE" id="PS50965">
    <property type="entry name" value="NERD"/>
    <property type="match status" value="1"/>
</dbReference>
<evidence type="ECO:0000256" key="2">
    <source>
        <dbReference type="HAMAP-Rule" id="MF_00048"/>
    </source>
</evidence>
<dbReference type="EMBL" id="JAGSSW010000001">
    <property type="protein sequence ID" value="MBR8463199.1"/>
    <property type="molecule type" value="Genomic_DNA"/>
</dbReference>
<dbReference type="InterPro" id="IPR003509">
    <property type="entry name" value="UPF0102_YraN-like"/>
</dbReference>
<accession>A0ABS5HFZ4</accession>
<sequence>MGLGQYLFGLSSEDRAETYLKELKFEIIARRFCSKFGEIDIIAKGKNQILHFIEVKATSGEYEVEYRLTPSKYVKILKAVDYYLMKNGLDSDFQIDLLVIKKEKIELIENISL</sequence>
<dbReference type="Gene3D" id="3.40.1350.10">
    <property type="match status" value="1"/>
</dbReference>
<evidence type="ECO:0000313" key="5">
    <source>
        <dbReference type="Proteomes" id="UP000682951"/>
    </source>
</evidence>
<dbReference type="SUPFAM" id="SSF52980">
    <property type="entry name" value="Restriction endonuclease-like"/>
    <property type="match status" value="1"/>
</dbReference>
<protein>
    <recommendedName>
        <fullName evidence="2">UPF0102 protein KDD93_01240</fullName>
    </recommendedName>
</protein>
<dbReference type="PANTHER" id="PTHR34039:SF1">
    <property type="entry name" value="UPF0102 PROTEIN YRAN"/>
    <property type="match status" value="1"/>
</dbReference>
<dbReference type="RefSeq" id="WP_212140665.1">
    <property type="nucleotide sequence ID" value="NZ_JAGSSW010000001.1"/>
</dbReference>
<dbReference type="PANTHER" id="PTHR34039">
    <property type="entry name" value="UPF0102 PROTEIN YRAN"/>
    <property type="match status" value="1"/>
</dbReference>
<dbReference type="Proteomes" id="UP000682951">
    <property type="component" value="Unassembled WGS sequence"/>
</dbReference>
<keyword evidence="5" id="KW-1185">Reference proteome</keyword>
<dbReference type="Pfam" id="PF02021">
    <property type="entry name" value="UPF0102"/>
    <property type="match status" value="1"/>
</dbReference>
<evidence type="ECO:0000259" key="3">
    <source>
        <dbReference type="PROSITE" id="PS50965"/>
    </source>
</evidence>
<reference evidence="4 5" key="1">
    <citation type="submission" date="2021-04" db="EMBL/GenBank/DDBJ databases">
        <title>Molecular and phenotypic characterization and identification of bacterial isolates recovered from the Anatolian ground squirrels (Spermophilus xanthoprymnus) and which have the potential to form a new species in the Campylobacter genus.</title>
        <authorList>
            <person name="Aydin F."/>
            <person name="Abay S."/>
            <person name="Kayman T."/>
            <person name="Karakaya E."/>
            <person name="Mustak H.K."/>
            <person name="Mustak I.B."/>
            <person name="Bilgin N."/>
            <person name="Duzler A."/>
            <person name="Sahin O."/>
            <person name="Guran O."/>
            <person name="Saticioglu I.B."/>
        </authorList>
    </citation>
    <scope>NUCLEOTIDE SEQUENCE [LARGE SCALE GENOMIC DNA]</scope>
    <source>
        <strain evidence="5">faydin-G24</strain>
    </source>
</reference>
<dbReference type="InterPro" id="IPR011528">
    <property type="entry name" value="NERD"/>
</dbReference>